<dbReference type="InterPro" id="IPR044398">
    <property type="entry name" value="Globin-sensor_dom"/>
</dbReference>
<dbReference type="HOGENOM" id="CLU_000445_21_4_9"/>
<dbReference type="Pfam" id="PF11563">
    <property type="entry name" value="Protoglobin"/>
    <property type="match status" value="1"/>
</dbReference>
<dbReference type="Gene3D" id="6.10.250.3200">
    <property type="match status" value="1"/>
</dbReference>
<dbReference type="PANTHER" id="PTHR32089:SF114">
    <property type="entry name" value="METHYL-ACCEPTING CHEMOTAXIS PROTEIN MCPB"/>
    <property type="match status" value="1"/>
</dbReference>
<dbReference type="eggNOG" id="COG0840">
    <property type="taxonomic scope" value="Bacteria"/>
</dbReference>
<proteinExistence type="inferred from homology"/>
<dbReference type="KEGG" id="dca:Desca_0910"/>
<comment type="similarity">
    <text evidence="2">Belongs to the methyl-accepting chemotaxis (MCP) protein family.</text>
</comment>
<dbReference type="GO" id="GO:0007165">
    <property type="term" value="P:signal transduction"/>
    <property type="evidence" value="ECO:0007669"/>
    <property type="project" value="UniProtKB-KW"/>
</dbReference>
<dbReference type="STRING" id="868595.Desca_0910"/>
<name>F6B9U1_DESCC</name>
<accession>F6B9U1</accession>
<dbReference type="InterPro" id="IPR004089">
    <property type="entry name" value="MCPsignal_dom"/>
</dbReference>
<reference evidence="5" key="1">
    <citation type="submission" date="2011-05" db="EMBL/GenBank/DDBJ databases">
        <title>Complete sequence of Desulfotomaculum carboxydivorans CO-1-SRB.</title>
        <authorList>
            <consortium name="US DOE Joint Genome Institute"/>
            <person name="Lucas S."/>
            <person name="Han J."/>
            <person name="Lapidus A."/>
            <person name="Cheng J.-F."/>
            <person name="Goodwin L."/>
            <person name="Pitluck S."/>
            <person name="Peters L."/>
            <person name="Mikhailova N."/>
            <person name="Lu M."/>
            <person name="Han C."/>
            <person name="Tapia R."/>
            <person name="Land M."/>
            <person name="Hauser L."/>
            <person name="Kyrpides N."/>
            <person name="Ivanova N."/>
            <person name="Pagani I."/>
            <person name="Stams A."/>
            <person name="Plugge C."/>
            <person name="Muyzer G."/>
            <person name="Kuever J."/>
            <person name="Parshina S."/>
            <person name="Ivanova A."/>
            <person name="Nazina T."/>
            <person name="Woyke T."/>
        </authorList>
    </citation>
    <scope>NUCLEOTIDE SEQUENCE [LARGE SCALE GENOMIC DNA]</scope>
    <source>
        <strain evidence="5">CO-1-SRB</strain>
    </source>
</reference>
<dbReference type="SUPFAM" id="SSF46458">
    <property type="entry name" value="Globin-like"/>
    <property type="match status" value="1"/>
</dbReference>
<dbReference type="PRINTS" id="PR00260">
    <property type="entry name" value="CHEMTRNSDUCR"/>
</dbReference>
<keyword evidence="6" id="KW-1185">Reference proteome</keyword>
<dbReference type="GO" id="GO:0016020">
    <property type="term" value="C:membrane"/>
    <property type="evidence" value="ECO:0007669"/>
    <property type="project" value="InterPro"/>
</dbReference>
<sequence length="241" mass="27941">MNKRQAQQAYLNITEKDIQLMAEYKELFIKEADRVVDNFYKHLLNYPYLKELIGKHSTVDKLKEVQKKYFISLCDPIDDDYINRRLFIGQKHQQIGLYPKWYMGAYQIYHTEIQRILAKHHGNCSEAYAEALEAFMKRINLDMQLAIENYILDQLQQLISFQQDIGSVAEIIDDIAEQTNMLSLNASIEAARAGDHGRTFAVVAQEVRKLAERSSQSAKEIAQMVTSNQQAIEKMKKASEE</sequence>
<dbReference type="CDD" id="cd01068">
    <property type="entry name" value="globin_sensor"/>
    <property type="match status" value="1"/>
</dbReference>
<dbReference type="SMART" id="SM00283">
    <property type="entry name" value="MA"/>
    <property type="match status" value="1"/>
</dbReference>
<dbReference type="InterPro" id="IPR039379">
    <property type="entry name" value="Protoglobin_sensor_dom"/>
</dbReference>
<dbReference type="GO" id="GO:0020037">
    <property type="term" value="F:heme binding"/>
    <property type="evidence" value="ECO:0007669"/>
    <property type="project" value="InterPro"/>
</dbReference>
<dbReference type="EMBL" id="CP002736">
    <property type="protein sequence ID" value="AEF93789.1"/>
    <property type="molecule type" value="Genomic_DNA"/>
</dbReference>
<evidence type="ECO:0000256" key="2">
    <source>
        <dbReference type="ARBA" id="ARBA00029447"/>
    </source>
</evidence>
<dbReference type="Gene3D" id="1.10.490.10">
    <property type="entry name" value="Globins"/>
    <property type="match status" value="1"/>
</dbReference>
<evidence type="ECO:0000259" key="4">
    <source>
        <dbReference type="PROSITE" id="PS50111"/>
    </source>
</evidence>
<evidence type="ECO:0000256" key="1">
    <source>
        <dbReference type="ARBA" id="ARBA00023224"/>
    </source>
</evidence>
<dbReference type="InterPro" id="IPR004090">
    <property type="entry name" value="Chemotax_Me-accpt_rcpt"/>
</dbReference>
<dbReference type="GO" id="GO:0004888">
    <property type="term" value="F:transmembrane signaling receptor activity"/>
    <property type="evidence" value="ECO:0007669"/>
    <property type="project" value="InterPro"/>
</dbReference>
<dbReference type="PROSITE" id="PS50111">
    <property type="entry name" value="CHEMOTAXIS_TRANSDUC_2"/>
    <property type="match status" value="1"/>
</dbReference>
<evidence type="ECO:0000313" key="5">
    <source>
        <dbReference type="EMBL" id="AEF93789.1"/>
    </source>
</evidence>
<dbReference type="InterPro" id="IPR009050">
    <property type="entry name" value="Globin-like_sf"/>
</dbReference>
<dbReference type="Proteomes" id="UP000009226">
    <property type="component" value="Chromosome"/>
</dbReference>
<dbReference type="InterPro" id="IPR012292">
    <property type="entry name" value="Globin/Proto"/>
</dbReference>
<dbReference type="GO" id="GO:0006935">
    <property type="term" value="P:chemotaxis"/>
    <property type="evidence" value="ECO:0007669"/>
    <property type="project" value="InterPro"/>
</dbReference>
<organism evidence="5 6">
    <name type="scientific">Desulfotomaculum nigrificans (strain DSM 14880 / VKM B-2319 / CO-1-SRB)</name>
    <name type="common">Desulfotomaculum carboxydivorans</name>
    <dbReference type="NCBI Taxonomy" id="868595"/>
    <lineage>
        <taxon>Bacteria</taxon>
        <taxon>Bacillati</taxon>
        <taxon>Bacillota</taxon>
        <taxon>Clostridia</taxon>
        <taxon>Eubacteriales</taxon>
        <taxon>Desulfotomaculaceae</taxon>
        <taxon>Desulfotomaculum</taxon>
    </lineage>
</organism>
<evidence type="ECO:0000313" key="6">
    <source>
        <dbReference type="Proteomes" id="UP000009226"/>
    </source>
</evidence>
<gene>
    <name evidence="5" type="ordered locus">Desca_0910</name>
</gene>
<keyword evidence="1 3" id="KW-0807">Transducer</keyword>
<evidence type="ECO:0000256" key="3">
    <source>
        <dbReference type="PROSITE-ProRule" id="PRU00284"/>
    </source>
</evidence>
<dbReference type="GO" id="GO:0019825">
    <property type="term" value="F:oxygen binding"/>
    <property type="evidence" value="ECO:0007669"/>
    <property type="project" value="InterPro"/>
</dbReference>
<dbReference type="AlphaFoldDB" id="F6B9U1"/>
<dbReference type="SUPFAM" id="SSF58104">
    <property type="entry name" value="Methyl-accepting chemotaxis protein (MCP) signaling domain"/>
    <property type="match status" value="1"/>
</dbReference>
<dbReference type="RefSeq" id="WP_013809917.1">
    <property type="nucleotide sequence ID" value="NC_015565.1"/>
</dbReference>
<dbReference type="PANTHER" id="PTHR32089">
    <property type="entry name" value="METHYL-ACCEPTING CHEMOTAXIS PROTEIN MCPB"/>
    <property type="match status" value="1"/>
</dbReference>
<protein>
    <submittedName>
        <fullName evidence="5">Methyl-accepting chemotaxis sensory transducer</fullName>
    </submittedName>
</protein>
<feature type="domain" description="Methyl-accepting transducer" evidence="4">
    <location>
        <begin position="153"/>
        <end position="241"/>
    </location>
</feature>